<feature type="region of interest" description="Disordered" evidence="7">
    <location>
        <begin position="1140"/>
        <end position="1190"/>
    </location>
</feature>
<dbReference type="InterPro" id="IPR013088">
    <property type="entry name" value="Znf_NHR/GATA"/>
</dbReference>
<dbReference type="PANTHER" id="PTHR10071:SF281">
    <property type="entry name" value="BOX A-BINDING FACTOR-RELATED"/>
    <property type="match status" value="1"/>
</dbReference>
<keyword evidence="5" id="KW-0539">Nucleus</keyword>
<keyword evidence="4" id="KW-0862">Zinc</keyword>
<dbReference type="SMART" id="SM00401">
    <property type="entry name" value="ZnF_GATA"/>
    <property type="match status" value="2"/>
</dbReference>
<feature type="compositionally biased region" description="Low complexity" evidence="7">
    <location>
        <begin position="1495"/>
        <end position="1510"/>
    </location>
</feature>
<dbReference type="PROSITE" id="PS50114">
    <property type="entry name" value="GATA_ZN_FINGER_2"/>
    <property type="match status" value="2"/>
</dbReference>
<feature type="domain" description="GATA-type" evidence="8">
    <location>
        <begin position="26"/>
        <end position="80"/>
    </location>
</feature>
<feature type="region of interest" description="Disordered" evidence="7">
    <location>
        <begin position="1248"/>
        <end position="1299"/>
    </location>
</feature>
<dbReference type="CDD" id="cd00202">
    <property type="entry name" value="ZnF_GATA"/>
    <property type="match status" value="2"/>
</dbReference>
<evidence type="ECO:0000313" key="10">
    <source>
        <dbReference type="Proteomes" id="UP000612055"/>
    </source>
</evidence>
<feature type="compositionally biased region" description="Basic and acidic residues" evidence="7">
    <location>
        <begin position="1013"/>
        <end position="1033"/>
    </location>
</feature>
<dbReference type="InterPro" id="IPR000679">
    <property type="entry name" value="Znf_GATA"/>
</dbReference>
<feature type="region of interest" description="Disordered" evidence="7">
    <location>
        <begin position="1489"/>
        <end position="1510"/>
    </location>
</feature>
<feature type="compositionally biased region" description="Acidic residues" evidence="7">
    <location>
        <begin position="1"/>
        <end position="17"/>
    </location>
</feature>
<feature type="region of interest" description="Disordered" evidence="7">
    <location>
        <begin position="834"/>
        <end position="857"/>
    </location>
</feature>
<dbReference type="EMBL" id="JAEHOE010000001">
    <property type="protein sequence ID" value="KAG2502157.1"/>
    <property type="molecule type" value="Genomic_DNA"/>
</dbReference>
<dbReference type="Gene3D" id="3.30.50.10">
    <property type="entry name" value="Erythroid Transcription Factor GATA-1, subunit A"/>
    <property type="match status" value="2"/>
</dbReference>
<feature type="domain" description="GATA-type" evidence="8">
    <location>
        <begin position="854"/>
        <end position="911"/>
    </location>
</feature>
<dbReference type="GO" id="GO:0000978">
    <property type="term" value="F:RNA polymerase II cis-regulatory region sequence-specific DNA binding"/>
    <property type="evidence" value="ECO:0007669"/>
    <property type="project" value="TreeGrafter"/>
</dbReference>
<feature type="region of interest" description="Disordered" evidence="7">
    <location>
        <begin position="1"/>
        <end position="31"/>
    </location>
</feature>
<feature type="compositionally biased region" description="Low complexity" evidence="7">
    <location>
        <begin position="472"/>
        <end position="485"/>
    </location>
</feature>
<feature type="region of interest" description="Disordered" evidence="7">
    <location>
        <begin position="1211"/>
        <end position="1233"/>
    </location>
</feature>
<dbReference type="Proteomes" id="UP000612055">
    <property type="component" value="Unassembled WGS sequence"/>
</dbReference>
<dbReference type="GO" id="GO:0045944">
    <property type="term" value="P:positive regulation of transcription by RNA polymerase II"/>
    <property type="evidence" value="ECO:0007669"/>
    <property type="project" value="TreeGrafter"/>
</dbReference>
<evidence type="ECO:0000256" key="7">
    <source>
        <dbReference type="SAM" id="MobiDB-lite"/>
    </source>
</evidence>
<feature type="compositionally biased region" description="Low complexity" evidence="7">
    <location>
        <begin position="1181"/>
        <end position="1190"/>
    </location>
</feature>
<dbReference type="PANTHER" id="PTHR10071">
    <property type="entry name" value="TRANSCRIPTION FACTOR GATA FAMILY MEMBER"/>
    <property type="match status" value="1"/>
</dbReference>
<feature type="region of interest" description="Disordered" evidence="7">
    <location>
        <begin position="1008"/>
        <end position="1044"/>
    </location>
</feature>
<gene>
    <name evidence="9" type="ORF">HYH03_000644</name>
</gene>
<dbReference type="InterPro" id="IPR039355">
    <property type="entry name" value="Transcription_factor_GATA"/>
</dbReference>
<evidence type="ECO:0000256" key="4">
    <source>
        <dbReference type="ARBA" id="ARBA00022833"/>
    </source>
</evidence>
<evidence type="ECO:0000256" key="3">
    <source>
        <dbReference type="ARBA" id="ARBA00022771"/>
    </source>
</evidence>
<keyword evidence="3 6" id="KW-0863">Zinc-finger</keyword>
<comment type="subcellular location">
    <subcellularLocation>
        <location evidence="1">Nucleus</location>
    </subcellularLocation>
</comment>
<feature type="region of interest" description="Disordered" evidence="7">
    <location>
        <begin position="962"/>
        <end position="992"/>
    </location>
</feature>
<dbReference type="GO" id="GO:0000122">
    <property type="term" value="P:negative regulation of transcription by RNA polymerase II"/>
    <property type="evidence" value="ECO:0007669"/>
    <property type="project" value="TreeGrafter"/>
</dbReference>
<evidence type="ECO:0000256" key="5">
    <source>
        <dbReference type="ARBA" id="ARBA00023242"/>
    </source>
</evidence>
<proteinExistence type="predicted"/>
<evidence type="ECO:0000256" key="1">
    <source>
        <dbReference type="ARBA" id="ARBA00004123"/>
    </source>
</evidence>
<feature type="region of interest" description="Disordered" evidence="7">
    <location>
        <begin position="1423"/>
        <end position="1460"/>
    </location>
</feature>
<feature type="compositionally biased region" description="Low complexity" evidence="7">
    <location>
        <begin position="1211"/>
        <end position="1228"/>
    </location>
</feature>
<dbReference type="PROSITE" id="PS00344">
    <property type="entry name" value="GATA_ZN_FINGER_1"/>
    <property type="match status" value="1"/>
</dbReference>
<feature type="compositionally biased region" description="Basic and acidic residues" evidence="7">
    <location>
        <begin position="1433"/>
        <end position="1443"/>
    </location>
</feature>
<name>A0A835YFV7_9CHLO</name>
<protein>
    <recommendedName>
        <fullName evidence="8">GATA-type domain-containing protein</fullName>
    </recommendedName>
</protein>
<dbReference type="Pfam" id="PF00320">
    <property type="entry name" value="GATA"/>
    <property type="match status" value="2"/>
</dbReference>
<evidence type="ECO:0000256" key="6">
    <source>
        <dbReference type="PROSITE-ProRule" id="PRU00094"/>
    </source>
</evidence>
<feature type="region of interest" description="Disordered" evidence="7">
    <location>
        <begin position="893"/>
        <end position="916"/>
    </location>
</feature>
<keyword evidence="10" id="KW-1185">Reference proteome</keyword>
<keyword evidence="2" id="KW-0479">Metal-binding</keyword>
<dbReference type="GO" id="GO:0008270">
    <property type="term" value="F:zinc ion binding"/>
    <property type="evidence" value="ECO:0007669"/>
    <property type="project" value="UniProtKB-KW"/>
</dbReference>
<feature type="compositionally biased region" description="Basic and acidic residues" evidence="7">
    <location>
        <begin position="306"/>
        <end position="319"/>
    </location>
</feature>
<reference evidence="9" key="1">
    <citation type="journal article" date="2020" name="bioRxiv">
        <title>Comparative genomics of Chlamydomonas.</title>
        <authorList>
            <person name="Craig R.J."/>
            <person name="Hasan A.R."/>
            <person name="Ness R.W."/>
            <person name="Keightley P.D."/>
        </authorList>
    </citation>
    <scope>NUCLEOTIDE SEQUENCE</scope>
    <source>
        <strain evidence="9">CCAP 11/70</strain>
    </source>
</reference>
<feature type="region of interest" description="Disordered" evidence="7">
    <location>
        <begin position="293"/>
        <end position="319"/>
    </location>
</feature>
<sequence>MNQEQLEEDPGAGEQQDEQQARGAGGRPEKACANCGTLRTPLWRREAGVALCNACGIYYRSHGAHRPVELIRAQLVQAARRPSAPRVGGGDSSRARAVASQIAKKSARKRQLRVEEASDGQTVQLSASHAKVARPILQADAATALSSRLLAAALMRRQSSSGTGGLTLNLAAQPPRLGGMATEGPAGTPDPGGGVHSHIHLHHQASQIRIHPPRHLALQHCPSLQPQATGSRPLLAEPLCLQDVDGLETEPFVEDPSEQRLGSAQAAGEEGSAELMEDDDAAAVAQALLNMRHGPLPRQQPPSPGKQEEELAREQKQRQEAVLRELQLEKEQAQQKAQQQTDELHRQMQANEQLRLLLQRHLAKQQQEHAAVVKEEAQPAVVKLELAGDRLAPLVVLRAQQAAAGAPTIGVEIKQGAATVAPSAAASAPASAAASSAALIPPSPPAANPPSPAPASPLLAVVAAPPSPAPAPAAAEPALAQEPASMTSSGPVKELSDARPTASGPVKQEAATPALAVAPLDLASPPTRSPACALAAPLASIPAAGAKDETAATLRFAEKHLGHDHEHDHAPGECDGECCQGEHLQPLMLGSAAEAPKLGANPLGPAAAAPAASATLSDGAIAAPRLLLNAAVLGKGTGASARATSPELGPVALQWARAAPGRPLLVVDGTTVRPATDAAPLVAAAAAATAEARRAASSELPAAAMSAGAGAPLSLLRQDSDAPRPPPTIKLSDVRDAVSKMAAPLTLDRSNASVGALSASAPTLPLTVNPLLAGIPQAQAPLQLQMQPTQMQMQATQMQMQATQMQMQATHMQQMGQARMGGMAPLGSHGGFVGGSGNPGRRVASTSHSRSRGSKGPMLCSNCGTTTTPLWRKDRETGATMCNACGIYKQTHGVHRPTTGRGQSPAASGGRRTAALRTAPVPPPAAASAGRFGAPPILPRITPASAGGHGWAGLTHTMAGIAATMPPPAPKTLGTGNQPPAAPPASAPATQLTSAQIDAQLETLRASLQAQRRQADRDQRELEAAEQGDEARRRAQAQPLQQPAAGQDLLASLQQGGQQPRLQQGSDGQLFLRGADGQMQAVRLVALTGPAAAQAVAGAAANAAGRAAETETAALDANQDRALSNLIQAVEAANAARRDAAGGGSGAATPRASGGADGGSASGRSSLSGGVTQPPLQLATSSEEAAGASHSGASALLKQLVAQVQAQAQGRQLSAERQAPPAPTAQQLQEEEQSQVLRNLLAAVASNAQEQAGARRSDSANRARPVSSDDLSLRGPSPALEPQLQRRSLPQTSSSLEVAPLKLQLQQQRSMPVLDSPSHRHESPSPAALLASQAGLVLGAASAGGVRVHARPVPAHQLPQLHALRAAGVTLNPGLIGQRQEAPQLQPLQAQFVERPQAVPPARQRPGPTAAALDLADADARRAEMGGRPGSASRERDQRDREQQTPSAQRTNALQQLLSQQQQQQAAEHLQLELLQALVGAKMGGEGAVGGRGLGPAQPQGQRLQGQGLGQQSEGQGAVAEADLRRLLMTLVQGSTAGGRGAGQQQQGFLHERR</sequence>
<dbReference type="GO" id="GO:0005634">
    <property type="term" value="C:nucleus"/>
    <property type="evidence" value="ECO:0007669"/>
    <property type="project" value="UniProtKB-SubCell"/>
</dbReference>
<comment type="caution">
    <text evidence="9">The sequence shown here is derived from an EMBL/GenBank/DDBJ whole genome shotgun (WGS) entry which is preliminary data.</text>
</comment>
<accession>A0A835YFV7</accession>
<dbReference type="SUPFAM" id="SSF57716">
    <property type="entry name" value="Glucocorticoid receptor-like (DNA-binding domain)"/>
    <property type="match status" value="2"/>
</dbReference>
<evidence type="ECO:0000256" key="2">
    <source>
        <dbReference type="ARBA" id="ARBA00022723"/>
    </source>
</evidence>
<evidence type="ECO:0000313" key="9">
    <source>
        <dbReference type="EMBL" id="KAG2502157.1"/>
    </source>
</evidence>
<dbReference type="GO" id="GO:0000981">
    <property type="term" value="F:DNA-binding transcription factor activity, RNA polymerase II-specific"/>
    <property type="evidence" value="ECO:0007669"/>
    <property type="project" value="TreeGrafter"/>
</dbReference>
<feature type="region of interest" description="Disordered" evidence="7">
    <location>
        <begin position="465"/>
        <end position="510"/>
    </location>
</feature>
<organism evidence="9 10">
    <name type="scientific">Edaphochlamys debaryana</name>
    <dbReference type="NCBI Taxonomy" id="47281"/>
    <lineage>
        <taxon>Eukaryota</taxon>
        <taxon>Viridiplantae</taxon>
        <taxon>Chlorophyta</taxon>
        <taxon>core chlorophytes</taxon>
        <taxon>Chlorophyceae</taxon>
        <taxon>CS clade</taxon>
        <taxon>Chlamydomonadales</taxon>
        <taxon>Chlamydomonadales incertae sedis</taxon>
        <taxon>Edaphochlamys</taxon>
    </lineage>
</organism>
<feature type="region of interest" description="Disordered" evidence="7">
    <location>
        <begin position="251"/>
        <end position="276"/>
    </location>
</feature>
<feature type="compositionally biased region" description="Polar residues" evidence="7">
    <location>
        <begin position="1285"/>
        <end position="1296"/>
    </location>
</feature>
<evidence type="ECO:0000259" key="8">
    <source>
        <dbReference type="PROSITE" id="PS50114"/>
    </source>
</evidence>
<feature type="region of interest" description="Disordered" evidence="7">
    <location>
        <begin position="1534"/>
        <end position="1554"/>
    </location>
</feature>
<dbReference type="OrthoDB" id="553201at2759"/>